<name>A0A0S3R8F4_PHAAN</name>
<evidence type="ECO:0000313" key="1">
    <source>
        <dbReference type="EMBL" id="BAT76889.1"/>
    </source>
</evidence>
<accession>A0A0S3R8F4</accession>
<gene>
    <name evidence="1" type="primary">Vigan.01G495500</name>
    <name evidence="1" type="ORF">VIGAN_01495500</name>
</gene>
<dbReference type="Proteomes" id="UP000291084">
    <property type="component" value="Chromosome 1"/>
</dbReference>
<reference evidence="1 2" key="1">
    <citation type="journal article" date="2015" name="Sci. Rep.">
        <title>The power of single molecule real-time sequencing technology in the de novo assembly of a eukaryotic genome.</title>
        <authorList>
            <person name="Sakai H."/>
            <person name="Naito K."/>
            <person name="Ogiso-Tanaka E."/>
            <person name="Takahashi Y."/>
            <person name="Iseki K."/>
            <person name="Muto C."/>
            <person name="Satou K."/>
            <person name="Teruya K."/>
            <person name="Shiroma A."/>
            <person name="Shimoji M."/>
            <person name="Hirano T."/>
            <person name="Itoh T."/>
            <person name="Kaga A."/>
            <person name="Tomooka N."/>
        </authorList>
    </citation>
    <scope>NUCLEOTIDE SEQUENCE [LARGE SCALE GENOMIC DNA]</scope>
    <source>
        <strain evidence="2">cv. Shumari</strain>
    </source>
</reference>
<proteinExistence type="predicted"/>
<dbReference type="EMBL" id="AP015034">
    <property type="protein sequence ID" value="BAT76889.1"/>
    <property type="molecule type" value="Genomic_DNA"/>
</dbReference>
<evidence type="ECO:0000313" key="2">
    <source>
        <dbReference type="Proteomes" id="UP000291084"/>
    </source>
</evidence>
<sequence>MKFGNGQTYFLMIFPCPLSLSDASKGVLFCVLFYIGKQPIKLYLAMMLLTSLSGHFTSGNMSMDYKHIYKVKGL</sequence>
<keyword evidence="2" id="KW-1185">Reference proteome</keyword>
<organism evidence="1 2">
    <name type="scientific">Vigna angularis var. angularis</name>
    <dbReference type="NCBI Taxonomy" id="157739"/>
    <lineage>
        <taxon>Eukaryota</taxon>
        <taxon>Viridiplantae</taxon>
        <taxon>Streptophyta</taxon>
        <taxon>Embryophyta</taxon>
        <taxon>Tracheophyta</taxon>
        <taxon>Spermatophyta</taxon>
        <taxon>Magnoliopsida</taxon>
        <taxon>eudicotyledons</taxon>
        <taxon>Gunneridae</taxon>
        <taxon>Pentapetalae</taxon>
        <taxon>rosids</taxon>
        <taxon>fabids</taxon>
        <taxon>Fabales</taxon>
        <taxon>Fabaceae</taxon>
        <taxon>Papilionoideae</taxon>
        <taxon>50 kb inversion clade</taxon>
        <taxon>NPAAA clade</taxon>
        <taxon>indigoferoid/millettioid clade</taxon>
        <taxon>Phaseoleae</taxon>
        <taxon>Vigna</taxon>
    </lineage>
</organism>
<dbReference type="AlphaFoldDB" id="A0A0S3R8F4"/>
<protein>
    <submittedName>
        <fullName evidence="1">Uncharacterized protein</fullName>
    </submittedName>
</protein>